<name>A0AA37ZCE7_9ENTR</name>
<comment type="caution">
    <text evidence="4">The sequence shown here is derived from an EMBL/GenBank/DDBJ whole genome shotgun (WGS) entry which is preliminary data.</text>
</comment>
<feature type="domain" description="DUF4431" evidence="3">
    <location>
        <begin position="73"/>
        <end position="116"/>
    </location>
</feature>
<feature type="signal peptide" evidence="2">
    <location>
        <begin position="1"/>
        <end position="20"/>
    </location>
</feature>
<feature type="chain" id="PRO_5041254848" evidence="2">
    <location>
        <begin position="21"/>
        <end position="265"/>
    </location>
</feature>
<evidence type="ECO:0000256" key="2">
    <source>
        <dbReference type="SAM" id="SignalP"/>
    </source>
</evidence>
<protein>
    <submittedName>
        <fullName evidence="4">DUF4431 domain-containing protein</fullName>
    </submittedName>
</protein>
<dbReference type="InterPro" id="IPR027826">
    <property type="entry name" value="DUF4431"/>
</dbReference>
<evidence type="ECO:0000259" key="3">
    <source>
        <dbReference type="Pfam" id="PF14485"/>
    </source>
</evidence>
<feature type="region of interest" description="Disordered" evidence="1">
    <location>
        <begin position="115"/>
        <end position="145"/>
    </location>
</feature>
<dbReference type="AlphaFoldDB" id="A0AA37ZCE7"/>
<sequence>MKGFLIVGAIGIFLSSVVRAECMSPGDYLAIHGVLRQVTYTGTAPGQKWVLFTEAKNNEVCAKNAPDGDKTKIQLAVDDEKAKAFEGKDVFAIGHLFYSTKAEEHTPLLLDVKDITTEDPNAPPPAVTAETTPKPEHRKPSKGKMSVRMACEQYMGVTGDSYGYLSTKDENYLVSAIQHAKNIGLSTDYVDYILKAISTNRKDASNASTIFSGQKLSKKNSLNSTEKYYKDQYDFMVIACITQPAQVIPSWNGLLQYDLIDLNAQ</sequence>
<organism evidence="4 5">
    <name type="scientific">Citrobacter werkmanii</name>
    <dbReference type="NCBI Taxonomy" id="67827"/>
    <lineage>
        <taxon>Bacteria</taxon>
        <taxon>Pseudomonadati</taxon>
        <taxon>Pseudomonadota</taxon>
        <taxon>Gammaproteobacteria</taxon>
        <taxon>Enterobacterales</taxon>
        <taxon>Enterobacteriaceae</taxon>
        <taxon>Citrobacter</taxon>
        <taxon>Citrobacter freundii complex</taxon>
    </lineage>
</organism>
<dbReference type="EMBL" id="DACUGV010000010">
    <property type="protein sequence ID" value="HAT7594756.1"/>
    <property type="molecule type" value="Genomic_DNA"/>
</dbReference>
<dbReference type="Pfam" id="PF14485">
    <property type="entry name" value="DUF4431"/>
    <property type="match status" value="1"/>
</dbReference>
<dbReference type="Proteomes" id="UP000867745">
    <property type="component" value="Unassembled WGS sequence"/>
</dbReference>
<reference evidence="4" key="1">
    <citation type="journal article" date="2018" name="Genome Biol.">
        <title>SKESA: strategic k-mer extension for scrupulous assemblies.</title>
        <authorList>
            <person name="Souvorov A."/>
            <person name="Agarwala R."/>
            <person name="Lipman D.J."/>
        </authorList>
    </citation>
    <scope>NUCLEOTIDE SEQUENCE</scope>
    <source>
        <strain evidence="4">RS189</strain>
    </source>
</reference>
<proteinExistence type="predicted"/>
<reference evidence="4" key="2">
    <citation type="submission" date="2020-11" db="EMBL/GenBank/DDBJ databases">
        <authorList>
            <consortium name="NCBI Pathogen Detection Project"/>
        </authorList>
    </citation>
    <scope>NUCLEOTIDE SEQUENCE</scope>
    <source>
        <strain evidence="4">RS189</strain>
    </source>
</reference>
<keyword evidence="2" id="KW-0732">Signal</keyword>
<evidence type="ECO:0000256" key="1">
    <source>
        <dbReference type="SAM" id="MobiDB-lite"/>
    </source>
</evidence>
<gene>
    <name evidence="4" type="ORF">JAW44_004562</name>
</gene>
<accession>A0AA37ZCE7</accession>
<evidence type="ECO:0000313" key="4">
    <source>
        <dbReference type="EMBL" id="HAT7594756.1"/>
    </source>
</evidence>
<evidence type="ECO:0000313" key="5">
    <source>
        <dbReference type="Proteomes" id="UP000867745"/>
    </source>
</evidence>